<evidence type="ECO:0000256" key="1">
    <source>
        <dbReference type="SAM" id="MobiDB-lite"/>
    </source>
</evidence>
<dbReference type="InterPro" id="IPR007060">
    <property type="entry name" value="FtsL/DivIC"/>
</dbReference>
<dbReference type="AlphaFoldDB" id="A0A7G9R2H1"/>
<organism evidence="3 4">
    <name type="scientific">Phycicoccus endophyticus</name>
    <dbReference type="NCBI Taxonomy" id="1690220"/>
    <lineage>
        <taxon>Bacteria</taxon>
        <taxon>Bacillati</taxon>
        <taxon>Actinomycetota</taxon>
        <taxon>Actinomycetes</taxon>
        <taxon>Micrococcales</taxon>
        <taxon>Intrasporangiaceae</taxon>
        <taxon>Phycicoccus</taxon>
    </lineage>
</organism>
<keyword evidence="2" id="KW-0812">Transmembrane</keyword>
<keyword evidence="2" id="KW-1133">Transmembrane helix</keyword>
<dbReference type="KEGG" id="pei:H9L10_01480"/>
<keyword evidence="4" id="KW-1185">Reference proteome</keyword>
<keyword evidence="2" id="KW-0472">Membrane</keyword>
<dbReference type="Proteomes" id="UP000515976">
    <property type="component" value="Chromosome"/>
</dbReference>
<feature type="region of interest" description="Disordered" evidence="1">
    <location>
        <begin position="169"/>
        <end position="196"/>
    </location>
</feature>
<feature type="compositionally biased region" description="Low complexity" evidence="1">
    <location>
        <begin position="1"/>
        <end position="21"/>
    </location>
</feature>
<gene>
    <name evidence="3" type="ORF">H9L10_01480</name>
</gene>
<accession>A0A7G9R2H1</accession>
<reference evidence="3 4" key="1">
    <citation type="submission" date="2020-08" db="EMBL/GenBank/DDBJ databases">
        <title>Genome sequence of Phycicoccus endophyticus JCM 31784T.</title>
        <authorList>
            <person name="Hyun D.-W."/>
            <person name="Bae J.-W."/>
        </authorList>
    </citation>
    <scope>NUCLEOTIDE SEQUENCE [LARGE SCALE GENOMIC DNA]</scope>
    <source>
        <strain evidence="3 4">JCM 31784</strain>
    </source>
</reference>
<evidence type="ECO:0000313" key="4">
    <source>
        <dbReference type="Proteomes" id="UP000515976"/>
    </source>
</evidence>
<dbReference type="RefSeq" id="WP_187566734.1">
    <property type="nucleotide sequence ID" value="NZ_CP060712.1"/>
</dbReference>
<evidence type="ECO:0000256" key="2">
    <source>
        <dbReference type="SAM" id="Phobius"/>
    </source>
</evidence>
<dbReference type="Pfam" id="PF04977">
    <property type="entry name" value="DivIC"/>
    <property type="match status" value="1"/>
</dbReference>
<feature type="compositionally biased region" description="Low complexity" evidence="1">
    <location>
        <begin position="29"/>
        <end position="55"/>
    </location>
</feature>
<dbReference type="EMBL" id="CP060712">
    <property type="protein sequence ID" value="QNN49796.1"/>
    <property type="molecule type" value="Genomic_DNA"/>
</dbReference>
<feature type="transmembrane region" description="Helical" evidence="2">
    <location>
        <begin position="92"/>
        <end position="114"/>
    </location>
</feature>
<protein>
    <submittedName>
        <fullName evidence="3">Septum formation initiator family protein</fullName>
    </submittedName>
</protein>
<feature type="region of interest" description="Disordered" evidence="1">
    <location>
        <begin position="1"/>
        <end position="66"/>
    </location>
</feature>
<proteinExistence type="predicted"/>
<evidence type="ECO:0000313" key="3">
    <source>
        <dbReference type="EMBL" id="QNN49796.1"/>
    </source>
</evidence>
<name>A0A7G9R2H1_9MICO</name>
<sequence>MAAGRTGPASRPPRRGTSARAGAGGGRAGSARPTAGRSGSARAASTRSSAARPTGPRASATAPSTAKVVRRVPAGWRGRVGGAVSNRTVRRAAVLAGIGVFLVVLLTSSVAAWLHQRGELAALQEKVATQEADVQALRTERERWNDPAYVEQQARQRLKFVRPGERAYTVLDPESGSTDGTGDGSDAGERSTLPWYESVWQSVRTADAPGAQR</sequence>